<proteinExistence type="predicted"/>
<evidence type="ECO:0000256" key="1">
    <source>
        <dbReference type="SAM" id="MobiDB-lite"/>
    </source>
</evidence>
<dbReference type="RefSeq" id="WP_176535523.1">
    <property type="nucleotide sequence ID" value="NZ_CP088025.1"/>
</dbReference>
<dbReference type="EMBL" id="JABWSX010000004">
    <property type="protein sequence ID" value="NVL12142.1"/>
    <property type="molecule type" value="Genomic_DNA"/>
</dbReference>
<dbReference type="InterPro" id="IPR056955">
    <property type="entry name" value="ORC-CDC6-like"/>
</dbReference>
<sequence length="652" mass="73575">MKLLKMLGDLKQRIQIGERVPVDRNDGGPTSPAPPADGSSVGQFQVSEMIGDRWEWWKRLFVPTVPSHSKILALDIPTVVTGPRGCGKTMFFRRLSERLIVECGEVPELQSAKRFVALYVNANDFADAFAHYPESPTPEDERRLICYANLCILADLLSVQSARAGRKEPATDKLLSLVQQWLVPPAFNSLVVGEDRLERYRAVLEQTKWSFSKQGSGKLFPGYNELSQHRWLPELVRQARTCCPWIGDRTVLLFVDDFSTPRVSMAMQKVLNRLLLQRSSEFLAKVATEARSTFLPEDSSGKVLQDGDDYQFVDMGEESLFLPDSQRLAFLDQVFSRRLRIEPRMPQASLGLKALLGHQGLSKTEFARRLRMSHVGKPPSEQIPVHGDSQRRGRSRARILYYGDDVFSNLWSGDTRTMIQLVSDVFEAVVKKDGSSQITVPVEPAIQDRAFRDRGGEWLNSNTRNEPTDPLRVKNGLVDAQRLQPGFALCGTYGSHLKAIVEAFVAAATQLLTGPTYEMKENGNTREVPRMAFRLEIVDEFRLNGLAEEIYRDLVRYGLFMLDNRGKSVRGAFVPRLYLRRLLLPYCTLALSKRDSVAMTCEQFRQLLLTPDSFKAGLTRKIASKDQLSMSFDPAQFTPEPGDEYNDLGDAL</sequence>
<dbReference type="AlphaFoldDB" id="A0A973WW99"/>
<accession>A0A973WW99</accession>
<dbReference type="Pfam" id="PF24389">
    <property type="entry name" value="ORC-CDC6-like"/>
    <property type="match status" value="1"/>
</dbReference>
<name>A0A973WW99_9BRAD</name>
<organism evidence="2">
    <name type="scientific">Bradyrhizobium quebecense</name>
    <dbReference type="NCBI Taxonomy" id="2748629"/>
    <lineage>
        <taxon>Bacteria</taxon>
        <taxon>Pseudomonadati</taxon>
        <taxon>Pseudomonadota</taxon>
        <taxon>Alphaproteobacteria</taxon>
        <taxon>Hyphomicrobiales</taxon>
        <taxon>Nitrobacteraceae</taxon>
        <taxon>Bradyrhizobium</taxon>
    </lineage>
</organism>
<comment type="caution">
    <text evidence="2">The sequence shown here is derived from an EMBL/GenBank/DDBJ whole genome shotgun (WGS) entry which is preliminary data.</text>
</comment>
<gene>
    <name evidence="2" type="ORF">HU230_42400</name>
</gene>
<protein>
    <submittedName>
        <fullName evidence="2">Uncharacterized protein</fullName>
    </submittedName>
</protein>
<evidence type="ECO:0000313" key="2">
    <source>
        <dbReference type="EMBL" id="NVL12142.1"/>
    </source>
</evidence>
<dbReference type="InterPro" id="IPR027417">
    <property type="entry name" value="P-loop_NTPase"/>
</dbReference>
<feature type="region of interest" description="Disordered" evidence="1">
    <location>
        <begin position="19"/>
        <end position="42"/>
    </location>
</feature>
<reference evidence="2" key="1">
    <citation type="submission" date="2020-06" db="EMBL/GenBank/DDBJ databases">
        <title>Whole Genome Sequence of Bradyrhizobium sp. Strain 66S1MB.</title>
        <authorList>
            <person name="Bromfield E."/>
            <person name="Cloutier S."/>
        </authorList>
    </citation>
    <scope>NUCLEOTIDE SEQUENCE</scope>
    <source>
        <strain evidence="2">66S1MB</strain>
    </source>
</reference>
<dbReference type="SUPFAM" id="SSF52540">
    <property type="entry name" value="P-loop containing nucleoside triphosphate hydrolases"/>
    <property type="match status" value="1"/>
</dbReference>